<evidence type="ECO:0000313" key="2">
    <source>
        <dbReference type="EMBL" id="PON64018.1"/>
    </source>
</evidence>
<reference evidence="3" key="1">
    <citation type="submission" date="2016-06" db="EMBL/GenBank/DDBJ databases">
        <title>Parallel loss of symbiosis genes in relatives of nitrogen-fixing non-legume Parasponia.</title>
        <authorList>
            <person name="Van Velzen R."/>
            <person name="Holmer R."/>
            <person name="Bu F."/>
            <person name="Rutten L."/>
            <person name="Van Zeijl A."/>
            <person name="Liu W."/>
            <person name="Santuari L."/>
            <person name="Cao Q."/>
            <person name="Sharma T."/>
            <person name="Shen D."/>
            <person name="Roswanjaya Y."/>
            <person name="Wardhani T."/>
            <person name="Kalhor M.S."/>
            <person name="Jansen J."/>
            <person name="Van den Hoogen J."/>
            <person name="Gungor B."/>
            <person name="Hartog M."/>
            <person name="Hontelez J."/>
            <person name="Verver J."/>
            <person name="Yang W.-C."/>
            <person name="Schijlen E."/>
            <person name="Repin R."/>
            <person name="Schilthuizen M."/>
            <person name="Schranz E."/>
            <person name="Heidstra R."/>
            <person name="Miyata K."/>
            <person name="Fedorova E."/>
            <person name="Kohlen W."/>
            <person name="Bisseling T."/>
            <person name="Smit S."/>
            <person name="Geurts R."/>
        </authorList>
    </citation>
    <scope>NUCLEOTIDE SEQUENCE [LARGE SCALE GENOMIC DNA]</scope>
    <source>
        <strain evidence="3">cv. WU1-14</strain>
    </source>
</reference>
<organism evidence="2 3">
    <name type="scientific">Parasponia andersonii</name>
    <name type="common">Sponia andersonii</name>
    <dbReference type="NCBI Taxonomy" id="3476"/>
    <lineage>
        <taxon>Eukaryota</taxon>
        <taxon>Viridiplantae</taxon>
        <taxon>Streptophyta</taxon>
        <taxon>Embryophyta</taxon>
        <taxon>Tracheophyta</taxon>
        <taxon>Spermatophyta</taxon>
        <taxon>Magnoliopsida</taxon>
        <taxon>eudicotyledons</taxon>
        <taxon>Gunneridae</taxon>
        <taxon>Pentapetalae</taxon>
        <taxon>rosids</taxon>
        <taxon>fabids</taxon>
        <taxon>Rosales</taxon>
        <taxon>Cannabaceae</taxon>
        <taxon>Parasponia</taxon>
    </lineage>
</organism>
<protein>
    <submittedName>
        <fullName evidence="2">Uncharacterized protein</fullName>
    </submittedName>
</protein>
<dbReference type="EMBL" id="JXTB01000099">
    <property type="protein sequence ID" value="PON64018.1"/>
    <property type="molecule type" value="Genomic_DNA"/>
</dbReference>
<gene>
    <name evidence="2" type="ORF">PanWU01x14_127850</name>
</gene>
<keyword evidence="1" id="KW-0472">Membrane</keyword>
<sequence>MVEYSFSSWCTHIPMLSMSNCNIWFFLTAAFHVLLSSRPITAVQLGVARDKEVVESGLLELGAELLLQCRFAGLRNVQYVGHSQ</sequence>
<comment type="caution">
    <text evidence="2">The sequence shown here is derived from an EMBL/GenBank/DDBJ whole genome shotgun (WGS) entry which is preliminary data.</text>
</comment>
<keyword evidence="3" id="KW-1185">Reference proteome</keyword>
<keyword evidence="1" id="KW-0812">Transmembrane</keyword>
<accession>A0A2P5CSI3</accession>
<evidence type="ECO:0000256" key="1">
    <source>
        <dbReference type="SAM" id="Phobius"/>
    </source>
</evidence>
<dbReference type="AlphaFoldDB" id="A0A2P5CSI3"/>
<evidence type="ECO:0000313" key="3">
    <source>
        <dbReference type="Proteomes" id="UP000237105"/>
    </source>
</evidence>
<name>A0A2P5CSI3_PARAD</name>
<proteinExistence type="predicted"/>
<feature type="transmembrane region" description="Helical" evidence="1">
    <location>
        <begin position="12"/>
        <end position="35"/>
    </location>
</feature>
<dbReference type="Proteomes" id="UP000237105">
    <property type="component" value="Unassembled WGS sequence"/>
</dbReference>
<keyword evidence="1" id="KW-1133">Transmembrane helix</keyword>